<organism evidence="1 2">
    <name type="scientific">Brenthis ino</name>
    <name type="common">lesser marbled fritillary</name>
    <dbReference type="NCBI Taxonomy" id="405034"/>
    <lineage>
        <taxon>Eukaryota</taxon>
        <taxon>Metazoa</taxon>
        <taxon>Ecdysozoa</taxon>
        <taxon>Arthropoda</taxon>
        <taxon>Hexapoda</taxon>
        <taxon>Insecta</taxon>
        <taxon>Pterygota</taxon>
        <taxon>Neoptera</taxon>
        <taxon>Endopterygota</taxon>
        <taxon>Lepidoptera</taxon>
        <taxon>Glossata</taxon>
        <taxon>Ditrysia</taxon>
        <taxon>Papilionoidea</taxon>
        <taxon>Nymphalidae</taxon>
        <taxon>Heliconiinae</taxon>
        <taxon>Argynnini</taxon>
        <taxon>Brenthis</taxon>
    </lineage>
</organism>
<evidence type="ECO:0000313" key="1">
    <source>
        <dbReference type="EMBL" id="CAH0722632.1"/>
    </source>
</evidence>
<evidence type="ECO:0000313" key="2">
    <source>
        <dbReference type="Proteomes" id="UP000838878"/>
    </source>
</evidence>
<keyword evidence="2" id="KW-1185">Reference proteome</keyword>
<gene>
    <name evidence="1" type="ORF">BINO364_LOCUS8563</name>
</gene>
<protein>
    <submittedName>
        <fullName evidence="1">Uncharacterized protein</fullName>
    </submittedName>
</protein>
<reference evidence="1" key="1">
    <citation type="submission" date="2021-12" db="EMBL/GenBank/DDBJ databases">
        <authorList>
            <person name="Martin H S."/>
        </authorList>
    </citation>
    <scope>NUCLEOTIDE SEQUENCE</scope>
</reference>
<name>A0A8J9UMI2_9NEOP</name>
<proteinExistence type="predicted"/>
<dbReference type="Proteomes" id="UP000838878">
    <property type="component" value="Chromosome 3"/>
</dbReference>
<sequence length="66" mass="7118">MINDVLSARSVGARETNDILSKPHGLVKQSHTNPKFIYVLIVEYDETTTPSPVAGRPSAAGASPRR</sequence>
<feature type="non-terminal residue" evidence="1">
    <location>
        <position position="66"/>
    </location>
</feature>
<accession>A0A8J9UMI2</accession>
<dbReference type="AlphaFoldDB" id="A0A8J9UMI2"/>
<dbReference type="EMBL" id="OV170223">
    <property type="protein sequence ID" value="CAH0722632.1"/>
    <property type="molecule type" value="Genomic_DNA"/>
</dbReference>